<dbReference type="SUPFAM" id="SSF48452">
    <property type="entry name" value="TPR-like"/>
    <property type="match status" value="1"/>
</dbReference>
<keyword evidence="5" id="KW-0998">Cell outer membrane</keyword>
<protein>
    <submittedName>
        <fullName evidence="9">RagB/SusD family nutrient uptake outer membrane protein</fullName>
    </submittedName>
</protein>
<feature type="signal peptide" evidence="6">
    <location>
        <begin position="1"/>
        <end position="20"/>
    </location>
</feature>
<dbReference type="Proteomes" id="UP000661715">
    <property type="component" value="Unassembled WGS sequence"/>
</dbReference>
<evidence type="ECO:0000259" key="7">
    <source>
        <dbReference type="Pfam" id="PF07980"/>
    </source>
</evidence>
<name>A0ABR7URD1_9FLAO</name>
<comment type="similarity">
    <text evidence="2">Belongs to the SusD family.</text>
</comment>
<accession>A0ABR7URD1</accession>
<evidence type="ECO:0000313" key="9">
    <source>
        <dbReference type="EMBL" id="MBD0724971.1"/>
    </source>
</evidence>
<sequence length="493" mass="55038">MKFIKIIVLALAIFANTQCSNDFLDKAPLDTINTSNYPTNANELVTLVNGAYQPLQWPKLYNLRMWTSDIMAGNSIVGAGGGTDGIETQDMSNFVTSTDNQGVLDIWRGPWPGILRANIVLNVAPDLNIDENIKNRSMGEAYFLRAHYYFILVRFFGDVPLITTPGSSNTDLFPSRVSKDLVYEQIISDLENAAELLPNKSDYSGSDIGRANKGAALGELAEVYLTLGNNWQKVVDLTTQVEGLGFDLNTNYADNFNPVTENSKESLFEVQYASDGGYSFWDNENQASWTSPFMGPRGANFVGGGFGWNQPTQEFIDSYEANDKRKDVTVFYDGAPAFDGKNYQSSYSTTGYNVRKFLVPLSVVSSYDNSPMNFPILRFSTILLMKAEALNELGQTSQAETPLNKVRNRAGLPNIATGLSKEQFREKVLHERRVELAFEGQRWFDLVRVLNGQYGLDFLHSIGKTNATTKHLLFPIPQIERDRNPKLTQNPGY</sequence>
<evidence type="ECO:0000256" key="4">
    <source>
        <dbReference type="ARBA" id="ARBA00023136"/>
    </source>
</evidence>
<dbReference type="Gene3D" id="1.25.40.390">
    <property type="match status" value="1"/>
</dbReference>
<reference evidence="9 10" key="1">
    <citation type="journal article" date="2020" name="Microbiol. Res.">
        <title>Flavobacterium pokkalii sp. nov., a novel plant growth promoting native rhizobacteria isolated from pokkali rice grown in coastal saline affected agricultural regions of southern India, Kerala.</title>
        <authorList>
            <person name="Menon R.R."/>
            <person name="Kumari S."/>
            <person name="Viver T."/>
            <person name="Rameshkumar N."/>
        </authorList>
    </citation>
    <scope>NUCLEOTIDE SEQUENCE [LARGE SCALE GENOMIC DNA]</scope>
    <source>
        <strain evidence="9 10">L1I52</strain>
    </source>
</reference>
<evidence type="ECO:0000259" key="8">
    <source>
        <dbReference type="Pfam" id="PF14322"/>
    </source>
</evidence>
<evidence type="ECO:0000256" key="6">
    <source>
        <dbReference type="SAM" id="SignalP"/>
    </source>
</evidence>
<dbReference type="InterPro" id="IPR033985">
    <property type="entry name" value="SusD-like_N"/>
</dbReference>
<evidence type="ECO:0000256" key="1">
    <source>
        <dbReference type="ARBA" id="ARBA00004442"/>
    </source>
</evidence>
<evidence type="ECO:0000313" key="10">
    <source>
        <dbReference type="Proteomes" id="UP000661715"/>
    </source>
</evidence>
<evidence type="ECO:0000256" key="3">
    <source>
        <dbReference type="ARBA" id="ARBA00022729"/>
    </source>
</evidence>
<dbReference type="Pfam" id="PF14322">
    <property type="entry name" value="SusD-like_3"/>
    <property type="match status" value="1"/>
</dbReference>
<dbReference type="RefSeq" id="WP_188220329.1">
    <property type="nucleotide sequence ID" value="NZ_NASZ01000008.1"/>
</dbReference>
<feature type="domain" description="RagB/SusD" evidence="7">
    <location>
        <begin position="264"/>
        <end position="493"/>
    </location>
</feature>
<dbReference type="EMBL" id="NASZ01000008">
    <property type="protein sequence ID" value="MBD0724971.1"/>
    <property type="molecule type" value="Genomic_DNA"/>
</dbReference>
<dbReference type="InterPro" id="IPR012944">
    <property type="entry name" value="SusD_RagB_dom"/>
</dbReference>
<keyword evidence="4" id="KW-0472">Membrane</keyword>
<dbReference type="CDD" id="cd08977">
    <property type="entry name" value="SusD"/>
    <property type="match status" value="1"/>
</dbReference>
<proteinExistence type="inferred from homology"/>
<keyword evidence="10" id="KW-1185">Reference proteome</keyword>
<feature type="chain" id="PRO_5046462071" evidence="6">
    <location>
        <begin position="21"/>
        <end position="493"/>
    </location>
</feature>
<organism evidence="9 10">
    <name type="scientific">Flavobacterium pokkalii</name>
    <dbReference type="NCBI Taxonomy" id="1940408"/>
    <lineage>
        <taxon>Bacteria</taxon>
        <taxon>Pseudomonadati</taxon>
        <taxon>Bacteroidota</taxon>
        <taxon>Flavobacteriia</taxon>
        <taxon>Flavobacteriales</taxon>
        <taxon>Flavobacteriaceae</taxon>
        <taxon>Flavobacterium</taxon>
    </lineage>
</organism>
<gene>
    <name evidence="9" type="ORF">B6A10_07255</name>
</gene>
<comment type="caution">
    <text evidence="9">The sequence shown here is derived from an EMBL/GenBank/DDBJ whole genome shotgun (WGS) entry which is preliminary data.</text>
</comment>
<evidence type="ECO:0000256" key="5">
    <source>
        <dbReference type="ARBA" id="ARBA00023237"/>
    </source>
</evidence>
<keyword evidence="3 6" id="KW-0732">Signal</keyword>
<feature type="domain" description="SusD-like N-terminal" evidence="8">
    <location>
        <begin position="22"/>
        <end position="225"/>
    </location>
</feature>
<evidence type="ECO:0000256" key="2">
    <source>
        <dbReference type="ARBA" id="ARBA00006275"/>
    </source>
</evidence>
<dbReference type="InterPro" id="IPR011990">
    <property type="entry name" value="TPR-like_helical_dom_sf"/>
</dbReference>
<dbReference type="Pfam" id="PF07980">
    <property type="entry name" value="SusD_RagB"/>
    <property type="match status" value="1"/>
</dbReference>
<comment type="subcellular location">
    <subcellularLocation>
        <location evidence="1">Cell outer membrane</location>
    </subcellularLocation>
</comment>